<name>A0ABD4DRG9_ELIMR</name>
<sequence>MDMISVQQAEEIVLSQYRDFGKESIPYTLSLGRILAEDILADRDLPPFDRPTVDGIAIDFTAYEEGLRSFNIKAIQSAGEASVRIDSQTECIEIMTGAALDNTLNAVIRYEDITIENGIAHLNIEIKKGQNIHLKGKDKSAGEVLVKANQVITPAIIGIAASVGKTSLWVKKLPKIAVISTGDEMISPELAPTAFQLRRSNGITIQSALEKYKITVDLLHLNDDYEEIKNELIRCIDQYDILLMSGGVSMGKFDYLPQVCEELGIQKLFHKIKQRPGKPFWFGKSQNQKLVFAFPGNPVSVFMCLHRYFIPWLEKSLGIPQCSPLYAILGNDIEFPFSLQYFAQVKLQINEQGQLIANIVDTNGSGDFSHLAETNAFVELPLEQNIFRKGEVYKIWKYSFLNL</sequence>
<feature type="domain" description="MoaB/Mog" evidence="7">
    <location>
        <begin position="177"/>
        <end position="316"/>
    </location>
</feature>
<keyword evidence="6" id="KW-0500">Molybdenum</keyword>
<keyword evidence="6" id="KW-0808">Transferase</keyword>
<dbReference type="Pfam" id="PF03454">
    <property type="entry name" value="MoeA_C"/>
    <property type="match status" value="1"/>
</dbReference>
<keyword evidence="6" id="KW-0479">Metal-binding</keyword>
<dbReference type="Pfam" id="PF00994">
    <property type="entry name" value="MoCF_biosynth"/>
    <property type="match status" value="1"/>
</dbReference>
<dbReference type="InterPro" id="IPR038987">
    <property type="entry name" value="MoeA-like"/>
</dbReference>
<dbReference type="Gene3D" id="3.90.105.10">
    <property type="entry name" value="Molybdopterin biosynthesis moea protein, domain 2"/>
    <property type="match status" value="1"/>
</dbReference>
<proteinExistence type="inferred from homology"/>
<dbReference type="InterPro" id="IPR036688">
    <property type="entry name" value="MoeA_C_domain_IV_sf"/>
</dbReference>
<dbReference type="InterPro" id="IPR005111">
    <property type="entry name" value="MoeA_C_domain_IV"/>
</dbReference>
<dbReference type="Gene3D" id="3.40.980.10">
    <property type="entry name" value="MoaB/Mog-like domain"/>
    <property type="match status" value="1"/>
</dbReference>
<accession>A0ABD4DRG9</accession>
<dbReference type="PANTHER" id="PTHR10192">
    <property type="entry name" value="MOLYBDOPTERIN BIOSYNTHESIS PROTEIN"/>
    <property type="match status" value="1"/>
</dbReference>
<evidence type="ECO:0000256" key="6">
    <source>
        <dbReference type="RuleBase" id="RU365090"/>
    </source>
</evidence>
<dbReference type="RefSeq" id="WP_059344590.1">
    <property type="nucleotide sequence ID" value="NZ_CP140570.1"/>
</dbReference>
<dbReference type="SMART" id="SM00852">
    <property type="entry name" value="MoCF_biosynth"/>
    <property type="match status" value="1"/>
</dbReference>
<keyword evidence="4 6" id="KW-0501">Molybdenum cofactor biosynthesis</keyword>
<dbReference type="InterPro" id="IPR036425">
    <property type="entry name" value="MoaB/Mog-like_dom_sf"/>
</dbReference>
<dbReference type="EC" id="2.10.1.1" evidence="6"/>
<dbReference type="Pfam" id="PF03453">
    <property type="entry name" value="MoeA_N"/>
    <property type="match status" value="1"/>
</dbReference>
<evidence type="ECO:0000313" key="8">
    <source>
        <dbReference type="EMBL" id="KUY20970.1"/>
    </source>
</evidence>
<dbReference type="InterPro" id="IPR036135">
    <property type="entry name" value="MoeA_linker/N_sf"/>
</dbReference>
<dbReference type="GO" id="GO:0046872">
    <property type="term" value="F:metal ion binding"/>
    <property type="evidence" value="ECO:0007669"/>
    <property type="project" value="UniProtKB-UniRule"/>
</dbReference>
<comment type="similarity">
    <text evidence="3 6">Belongs to the MoeA family.</text>
</comment>
<comment type="cofactor">
    <cofactor evidence="6">
        <name>Mg(2+)</name>
        <dbReference type="ChEBI" id="CHEBI:18420"/>
    </cofactor>
</comment>
<keyword evidence="6" id="KW-0460">Magnesium</keyword>
<evidence type="ECO:0000259" key="7">
    <source>
        <dbReference type="SMART" id="SM00852"/>
    </source>
</evidence>
<dbReference type="SUPFAM" id="SSF63867">
    <property type="entry name" value="MoeA C-terminal domain-like"/>
    <property type="match status" value="1"/>
</dbReference>
<dbReference type="Gene3D" id="2.170.190.11">
    <property type="entry name" value="Molybdopterin biosynthesis moea protein, domain 3"/>
    <property type="match status" value="1"/>
</dbReference>
<evidence type="ECO:0000256" key="4">
    <source>
        <dbReference type="ARBA" id="ARBA00023150"/>
    </source>
</evidence>
<dbReference type="InterPro" id="IPR001453">
    <property type="entry name" value="MoaB/Mog_dom"/>
</dbReference>
<evidence type="ECO:0000256" key="1">
    <source>
        <dbReference type="ARBA" id="ARBA00002901"/>
    </source>
</evidence>
<dbReference type="NCBIfam" id="TIGR00177">
    <property type="entry name" value="molyb_syn"/>
    <property type="match status" value="1"/>
</dbReference>
<comment type="pathway">
    <text evidence="2 6">Cofactor biosynthesis; molybdopterin biosynthesis.</text>
</comment>
<dbReference type="GO" id="GO:0061599">
    <property type="term" value="F:molybdopterin molybdotransferase activity"/>
    <property type="evidence" value="ECO:0007669"/>
    <property type="project" value="UniProtKB-UniRule"/>
</dbReference>
<dbReference type="PANTHER" id="PTHR10192:SF5">
    <property type="entry name" value="GEPHYRIN"/>
    <property type="match status" value="1"/>
</dbReference>
<evidence type="ECO:0000313" key="9">
    <source>
        <dbReference type="Proteomes" id="UP000064412"/>
    </source>
</evidence>
<evidence type="ECO:0000256" key="3">
    <source>
        <dbReference type="ARBA" id="ARBA00010763"/>
    </source>
</evidence>
<dbReference type="CDD" id="cd00887">
    <property type="entry name" value="MoeA"/>
    <property type="match status" value="1"/>
</dbReference>
<comment type="catalytic activity">
    <reaction evidence="5">
        <text>adenylyl-molybdopterin + molybdate = Mo-molybdopterin + AMP + H(+)</text>
        <dbReference type="Rhea" id="RHEA:35047"/>
        <dbReference type="ChEBI" id="CHEBI:15378"/>
        <dbReference type="ChEBI" id="CHEBI:36264"/>
        <dbReference type="ChEBI" id="CHEBI:62727"/>
        <dbReference type="ChEBI" id="CHEBI:71302"/>
        <dbReference type="ChEBI" id="CHEBI:456215"/>
        <dbReference type="EC" id="2.10.1.1"/>
    </reaction>
</comment>
<comment type="function">
    <text evidence="1 6">Catalyzes the insertion of molybdate into adenylated molybdopterin with the concomitant release of AMP.</text>
</comment>
<dbReference type="InterPro" id="IPR005110">
    <property type="entry name" value="MoeA_linker/N"/>
</dbReference>
<evidence type="ECO:0000256" key="5">
    <source>
        <dbReference type="ARBA" id="ARBA00047317"/>
    </source>
</evidence>
<evidence type="ECO:0000256" key="2">
    <source>
        <dbReference type="ARBA" id="ARBA00005046"/>
    </source>
</evidence>
<protein>
    <recommendedName>
        <fullName evidence="6">Molybdopterin molybdenumtransferase</fullName>
        <ecNumber evidence="6">2.10.1.1</ecNumber>
    </recommendedName>
</protein>
<dbReference type="AlphaFoldDB" id="A0ABD4DRG9"/>
<dbReference type="EMBL" id="LNOI01000001">
    <property type="protein sequence ID" value="KUY20970.1"/>
    <property type="molecule type" value="Genomic_DNA"/>
</dbReference>
<dbReference type="Gene3D" id="2.40.340.10">
    <property type="entry name" value="MoeA, C-terminal, domain IV"/>
    <property type="match status" value="1"/>
</dbReference>
<gene>
    <name evidence="8" type="ORF">ATB95_08725</name>
</gene>
<reference evidence="8 9" key="1">
    <citation type="submission" date="2015-11" db="EMBL/GenBank/DDBJ databases">
        <authorList>
            <person name="Nicholson A.C."/>
            <person name="Humrighouse B.W."/>
            <person name="Graziano J."/>
            <person name="Lasker B."/>
            <person name="Whitney A.M."/>
            <person name="Mcquiston J.R."/>
        </authorList>
    </citation>
    <scope>NUCLEOTIDE SEQUENCE [LARGE SCALE GENOMIC DNA]</scope>
    <source>
        <strain evidence="8 9">G4071</strain>
    </source>
</reference>
<dbReference type="SUPFAM" id="SSF53218">
    <property type="entry name" value="Molybdenum cofactor biosynthesis proteins"/>
    <property type="match status" value="1"/>
</dbReference>
<dbReference type="GO" id="GO:0006777">
    <property type="term" value="P:Mo-molybdopterin cofactor biosynthetic process"/>
    <property type="evidence" value="ECO:0007669"/>
    <property type="project" value="UniProtKB-UniRule"/>
</dbReference>
<comment type="caution">
    <text evidence="8">The sequence shown here is derived from an EMBL/GenBank/DDBJ whole genome shotgun (WGS) entry which is preliminary data.</text>
</comment>
<dbReference type="Proteomes" id="UP000064412">
    <property type="component" value="Unassembled WGS sequence"/>
</dbReference>
<dbReference type="SUPFAM" id="SSF63882">
    <property type="entry name" value="MoeA N-terminal region -like"/>
    <property type="match status" value="1"/>
</dbReference>
<organism evidence="8 9">
    <name type="scientific">Elizabethkingia miricola</name>
    <name type="common">Chryseobacterium miricola</name>
    <dbReference type="NCBI Taxonomy" id="172045"/>
    <lineage>
        <taxon>Bacteria</taxon>
        <taxon>Pseudomonadati</taxon>
        <taxon>Bacteroidota</taxon>
        <taxon>Flavobacteriia</taxon>
        <taxon>Flavobacteriales</taxon>
        <taxon>Weeksellaceae</taxon>
        <taxon>Elizabethkingia</taxon>
    </lineage>
</organism>